<feature type="chain" id="PRO_5044253345" description="Secreted protein" evidence="2">
    <location>
        <begin position="24"/>
        <end position="110"/>
    </location>
</feature>
<evidence type="ECO:0000256" key="1">
    <source>
        <dbReference type="SAM" id="MobiDB-lite"/>
    </source>
</evidence>
<organism evidence="3 4">
    <name type="scientific">Eschrichtius robustus</name>
    <name type="common">California gray whale</name>
    <name type="synonym">Eschrichtius gibbosus</name>
    <dbReference type="NCBI Taxonomy" id="9764"/>
    <lineage>
        <taxon>Eukaryota</taxon>
        <taxon>Metazoa</taxon>
        <taxon>Chordata</taxon>
        <taxon>Craniata</taxon>
        <taxon>Vertebrata</taxon>
        <taxon>Euteleostomi</taxon>
        <taxon>Mammalia</taxon>
        <taxon>Eutheria</taxon>
        <taxon>Laurasiatheria</taxon>
        <taxon>Artiodactyla</taxon>
        <taxon>Whippomorpha</taxon>
        <taxon>Cetacea</taxon>
        <taxon>Mysticeti</taxon>
        <taxon>Eschrichtiidae</taxon>
        <taxon>Eschrichtius</taxon>
    </lineage>
</organism>
<proteinExistence type="predicted"/>
<name>A0AB34GIW4_ESCRO</name>
<keyword evidence="4" id="KW-1185">Reference proteome</keyword>
<evidence type="ECO:0000256" key="2">
    <source>
        <dbReference type="SAM" id="SignalP"/>
    </source>
</evidence>
<dbReference type="AlphaFoldDB" id="A0AB34GIW4"/>
<gene>
    <name evidence="3" type="ORF">J1605_013627</name>
</gene>
<reference evidence="3 4" key="1">
    <citation type="submission" date="2022-11" db="EMBL/GenBank/DDBJ databases">
        <title>Whole genome sequence of Eschrichtius robustus ER-17-0199.</title>
        <authorList>
            <person name="Bruniche-Olsen A."/>
            <person name="Black A.N."/>
            <person name="Fields C.J."/>
            <person name="Walden K."/>
            <person name="Dewoody J.A."/>
        </authorList>
    </citation>
    <scope>NUCLEOTIDE SEQUENCE [LARGE SCALE GENOMIC DNA]</scope>
    <source>
        <strain evidence="3">ER-17-0199</strain>
        <tissue evidence="3">Blubber</tissue>
    </source>
</reference>
<sequence>MRPGRTGGTLLRLVLVLNQGGTCVGPGGKSEEFCASEAQAPPQREIYPQLQLQRQGVESRAHPSPDSFCTKWGDEAGGTQLRRNHSPSRKCFEKEESVRRINVFTEVRQV</sequence>
<feature type="signal peptide" evidence="2">
    <location>
        <begin position="1"/>
        <end position="23"/>
    </location>
</feature>
<keyword evidence="2" id="KW-0732">Signal</keyword>
<accession>A0AB34GIW4</accession>
<evidence type="ECO:0000313" key="4">
    <source>
        <dbReference type="Proteomes" id="UP001159641"/>
    </source>
</evidence>
<evidence type="ECO:0008006" key="5">
    <source>
        <dbReference type="Google" id="ProtNLM"/>
    </source>
</evidence>
<dbReference type="EMBL" id="JAIQCJ010002244">
    <property type="protein sequence ID" value="KAJ8778440.1"/>
    <property type="molecule type" value="Genomic_DNA"/>
</dbReference>
<protein>
    <recommendedName>
        <fullName evidence="5">Secreted protein</fullName>
    </recommendedName>
</protein>
<evidence type="ECO:0000313" key="3">
    <source>
        <dbReference type="EMBL" id="KAJ8778440.1"/>
    </source>
</evidence>
<comment type="caution">
    <text evidence="3">The sequence shown here is derived from an EMBL/GenBank/DDBJ whole genome shotgun (WGS) entry which is preliminary data.</text>
</comment>
<feature type="region of interest" description="Disordered" evidence="1">
    <location>
        <begin position="57"/>
        <end position="90"/>
    </location>
</feature>
<dbReference type="Proteomes" id="UP001159641">
    <property type="component" value="Unassembled WGS sequence"/>
</dbReference>